<evidence type="ECO:0000256" key="1">
    <source>
        <dbReference type="ARBA" id="ARBA00023015"/>
    </source>
</evidence>
<dbReference type="SUPFAM" id="SSF46785">
    <property type="entry name" value="Winged helix' DNA-binding domain"/>
    <property type="match status" value="1"/>
</dbReference>
<dbReference type="Gene3D" id="1.20.120.530">
    <property type="entry name" value="GntR ligand-binding domain-like"/>
    <property type="match status" value="1"/>
</dbReference>
<name>A0A2P4EXA9_9GAMM</name>
<protein>
    <submittedName>
        <fullName evidence="5">GntR family transcriptional regulator</fullName>
    </submittedName>
</protein>
<dbReference type="EMBL" id="PPSK01000004">
    <property type="protein sequence ID" value="POB04643.1"/>
    <property type="molecule type" value="Genomic_DNA"/>
</dbReference>
<dbReference type="Pfam" id="PF07729">
    <property type="entry name" value="FCD"/>
    <property type="match status" value="1"/>
</dbReference>
<dbReference type="InterPro" id="IPR036388">
    <property type="entry name" value="WH-like_DNA-bd_sf"/>
</dbReference>
<dbReference type="SMART" id="SM00345">
    <property type="entry name" value="HTH_GNTR"/>
    <property type="match status" value="1"/>
</dbReference>
<keyword evidence="6" id="KW-1185">Reference proteome</keyword>
<dbReference type="PANTHER" id="PTHR43537">
    <property type="entry name" value="TRANSCRIPTIONAL REGULATOR, GNTR FAMILY"/>
    <property type="match status" value="1"/>
</dbReference>
<dbReference type="PROSITE" id="PS50949">
    <property type="entry name" value="HTH_GNTR"/>
    <property type="match status" value="1"/>
</dbReference>
<keyword evidence="2" id="KW-0238">DNA-binding</keyword>
<dbReference type="Pfam" id="PF00392">
    <property type="entry name" value="GntR"/>
    <property type="match status" value="1"/>
</dbReference>
<evidence type="ECO:0000256" key="2">
    <source>
        <dbReference type="ARBA" id="ARBA00023125"/>
    </source>
</evidence>
<dbReference type="PANTHER" id="PTHR43537:SF45">
    <property type="entry name" value="GNTR FAMILY REGULATORY PROTEIN"/>
    <property type="match status" value="1"/>
</dbReference>
<dbReference type="InterPro" id="IPR011711">
    <property type="entry name" value="GntR_C"/>
</dbReference>
<dbReference type="SMART" id="SM00895">
    <property type="entry name" value="FCD"/>
    <property type="match status" value="1"/>
</dbReference>
<dbReference type="Proteomes" id="UP000243451">
    <property type="component" value="Unassembled WGS sequence"/>
</dbReference>
<organism evidence="5 6">
    <name type="scientific">Halopseudomonas oceani</name>
    <dbReference type="NCBI Taxonomy" id="1708783"/>
    <lineage>
        <taxon>Bacteria</taxon>
        <taxon>Pseudomonadati</taxon>
        <taxon>Pseudomonadota</taxon>
        <taxon>Gammaproteobacteria</taxon>
        <taxon>Pseudomonadales</taxon>
        <taxon>Pseudomonadaceae</taxon>
        <taxon>Halopseudomonas</taxon>
    </lineage>
</organism>
<sequence>MQLNQPARTTARRENLAERIHSQLKEDILSFRLLPGDRFSESEIAERMDASRTPVRQALYQLEREGYLEVRFRSGWQVRAFDFARFEELYELRIVLEMEAVRRLCTGDSGPVAHEVLTELHDLWAVPPAQRHTQGDHVFMLDERFHCRLVEAAGNSEMTRLHADICERIRVIRKLDFERAERLEKTYQEHAMILQQINAGNLQAAQQLLLEHIEASKAEVRKVTLHMLQQARQQALQGPETATLS</sequence>
<dbReference type="CDD" id="cd07377">
    <property type="entry name" value="WHTH_GntR"/>
    <property type="match status" value="1"/>
</dbReference>
<evidence type="ECO:0000313" key="5">
    <source>
        <dbReference type="EMBL" id="POB04643.1"/>
    </source>
</evidence>
<comment type="caution">
    <text evidence="5">The sequence shown here is derived from an EMBL/GenBank/DDBJ whole genome shotgun (WGS) entry which is preliminary data.</text>
</comment>
<evidence type="ECO:0000256" key="3">
    <source>
        <dbReference type="ARBA" id="ARBA00023163"/>
    </source>
</evidence>
<dbReference type="GO" id="GO:0003677">
    <property type="term" value="F:DNA binding"/>
    <property type="evidence" value="ECO:0007669"/>
    <property type="project" value="UniProtKB-KW"/>
</dbReference>
<reference evidence="5 6" key="1">
    <citation type="submission" date="2018-01" db="EMBL/GenBank/DDBJ databases">
        <title>Draft genome of the type strain Pseudomonas oceani DSM 100277 isolated from the deep water in Okinawa trough, northwestern Pacific Ocean.</title>
        <authorList>
            <person name="Gomila M."/>
            <person name="Mulet M."/>
            <person name="Garcia-Valdes E."/>
            <person name="Lalucat J."/>
        </authorList>
    </citation>
    <scope>NUCLEOTIDE SEQUENCE [LARGE SCALE GENOMIC DNA]</scope>
    <source>
        <strain evidence="5 6">DSM 100277</strain>
    </source>
</reference>
<dbReference type="SUPFAM" id="SSF48008">
    <property type="entry name" value="GntR ligand-binding domain-like"/>
    <property type="match status" value="1"/>
</dbReference>
<dbReference type="InterPro" id="IPR000524">
    <property type="entry name" value="Tscrpt_reg_HTH_GntR"/>
</dbReference>
<evidence type="ECO:0000259" key="4">
    <source>
        <dbReference type="PROSITE" id="PS50949"/>
    </source>
</evidence>
<accession>A0A2P4EXA9</accession>
<feature type="domain" description="HTH gntR-type" evidence="4">
    <location>
        <begin position="14"/>
        <end position="81"/>
    </location>
</feature>
<dbReference type="OrthoDB" id="9799812at2"/>
<dbReference type="RefSeq" id="WP_104737686.1">
    <property type="nucleotide sequence ID" value="NZ_BMHR01000003.1"/>
</dbReference>
<dbReference type="AlphaFoldDB" id="A0A2P4EXA9"/>
<dbReference type="GO" id="GO:0003700">
    <property type="term" value="F:DNA-binding transcription factor activity"/>
    <property type="evidence" value="ECO:0007669"/>
    <property type="project" value="InterPro"/>
</dbReference>
<keyword evidence="3" id="KW-0804">Transcription</keyword>
<dbReference type="PRINTS" id="PR00035">
    <property type="entry name" value="HTHGNTR"/>
</dbReference>
<evidence type="ECO:0000313" key="6">
    <source>
        <dbReference type="Proteomes" id="UP000243451"/>
    </source>
</evidence>
<dbReference type="InterPro" id="IPR008920">
    <property type="entry name" value="TF_FadR/GntR_C"/>
</dbReference>
<dbReference type="Gene3D" id="1.10.10.10">
    <property type="entry name" value="Winged helix-like DNA-binding domain superfamily/Winged helix DNA-binding domain"/>
    <property type="match status" value="1"/>
</dbReference>
<dbReference type="InterPro" id="IPR036390">
    <property type="entry name" value="WH_DNA-bd_sf"/>
</dbReference>
<gene>
    <name evidence="5" type="ORF">C1949_06660</name>
</gene>
<keyword evidence="1" id="KW-0805">Transcription regulation</keyword>
<proteinExistence type="predicted"/>